<dbReference type="PANTHER" id="PTHR10165:SF84">
    <property type="entry name" value="PHOSPHATIDIC ACID PHOSPHATASE BETA"/>
    <property type="match status" value="1"/>
</dbReference>
<organism evidence="8 9">
    <name type="scientific">Ascodesmis nigricans</name>
    <dbReference type="NCBI Taxonomy" id="341454"/>
    <lineage>
        <taxon>Eukaryota</taxon>
        <taxon>Fungi</taxon>
        <taxon>Dikarya</taxon>
        <taxon>Ascomycota</taxon>
        <taxon>Pezizomycotina</taxon>
        <taxon>Pezizomycetes</taxon>
        <taxon>Pezizales</taxon>
        <taxon>Ascodesmidaceae</taxon>
        <taxon>Ascodesmis</taxon>
    </lineage>
</organism>
<feature type="transmembrane region" description="Helical" evidence="6">
    <location>
        <begin position="17"/>
        <end position="41"/>
    </location>
</feature>
<keyword evidence="3 6" id="KW-0812">Transmembrane</keyword>
<dbReference type="STRING" id="341454.A0A4S2MY85"/>
<accession>A0A4S2MY85</accession>
<dbReference type="InParanoid" id="A0A4S2MY85"/>
<dbReference type="InterPro" id="IPR000326">
    <property type="entry name" value="PAP2/HPO"/>
</dbReference>
<keyword evidence="5 6" id="KW-0472">Membrane</keyword>
<name>A0A4S2MY85_9PEZI</name>
<dbReference type="InterPro" id="IPR036938">
    <property type="entry name" value="PAP2/HPO_sf"/>
</dbReference>
<dbReference type="GO" id="GO:0046839">
    <property type="term" value="P:phospholipid dephosphorylation"/>
    <property type="evidence" value="ECO:0007669"/>
    <property type="project" value="TreeGrafter"/>
</dbReference>
<dbReference type="GO" id="GO:0008195">
    <property type="term" value="F:phosphatidate phosphatase activity"/>
    <property type="evidence" value="ECO:0007669"/>
    <property type="project" value="TreeGrafter"/>
</dbReference>
<dbReference type="OrthoDB" id="10030083at2759"/>
<evidence type="ECO:0000256" key="5">
    <source>
        <dbReference type="ARBA" id="ARBA00023136"/>
    </source>
</evidence>
<feature type="transmembrane region" description="Helical" evidence="6">
    <location>
        <begin position="173"/>
        <end position="195"/>
    </location>
</feature>
<sequence>MFANPKFDQIIPIIPDAMIAVFTPILIIVIANFFGIGTHQAPGKVIPRPRRRGTFFFSRGSFWNVNNGCMGVIYSVMTGACIQIVIKLSVPGLRPHFLSVCDPVLPLPPGIGFGGLYYTADICRDHENRKGKIANAMQSFPSGHAVAAWAGLFYASLYLNAHMKIFANYHPSYWKLMVFVAPLIAATILVGQLSLDMSHNWYDIVAGSLIGVGMSILAYRMCFASVWDFRWNHVPLIRGAEWPTLTYSEEEMVAWSGGVATRRGGWGVPGRGRVGGAPGDVKWGNFNMTGTSGIGKFGGTIGRGTGYQSGYDDGTGIRGIGYPPHTQTHTTRPNHVEV</sequence>
<dbReference type="PANTHER" id="PTHR10165">
    <property type="entry name" value="LIPID PHOSPHATE PHOSPHATASE"/>
    <property type="match status" value="1"/>
</dbReference>
<evidence type="ECO:0000256" key="3">
    <source>
        <dbReference type="ARBA" id="ARBA00022692"/>
    </source>
</evidence>
<dbReference type="Proteomes" id="UP000298138">
    <property type="component" value="Unassembled WGS sequence"/>
</dbReference>
<evidence type="ECO:0000259" key="7">
    <source>
        <dbReference type="SMART" id="SM00014"/>
    </source>
</evidence>
<keyword evidence="4 6" id="KW-1133">Transmembrane helix</keyword>
<reference evidence="8 9" key="1">
    <citation type="submission" date="2019-04" db="EMBL/GenBank/DDBJ databases">
        <title>Comparative genomics and transcriptomics to analyze fruiting body development in filamentous ascomycetes.</title>
        <authorList>
            <consortium name="DOE Joint Genome Institute"/>
            <person name="Lutkenhaus R."/>
            <person name="Traeger S."/>
            <person name="Breuer J."/>
            <person name="Kuo A."/>
            <person name="Lipzen A."/>
            <person name="Pangilinan J."/>
            <person name="Dilworth D."/>
            <person name="Sandor L."/>
            <person name="Poggeler S."/>
            <person name="Barry K."/>
            <person name="Grigoriev I.V."/>
            <person name="Nowrousian M."/>
        </authorList>
    </citation>
    <scope>NUCLEOTIDE SEQUENCE [LARGE SCALE GENOMIC DNA]</scope>
    <source>
        <strain evidence="8 9">CBS 389.68</strain>
    </source>
</reference>
<evidence type="ECO:0000256" key="4">
    <source>
        <dbReference type="ARBA" id="ARBA00022989"/>
    </source>
</evidence>
<evidence type="ECO:0000313" key="9">
    <source>
        <dbReference type="Proteomes" id="UP000298138"/>
    </source>
</evidence>
<dbReference type="Gene3D" id="1.20.144.10">
    <property type="entry name" value="Phosphatidic acid phosphatase type 2/haloperoxidase"/>
    <property type="match status" value="1"/>
</dbReference>
<dbReference type="Pfam" id="PF01569">
    <property type="entry name" value="PAP2"/>
    <property type="match status" value="1"/>
</dbReference>
<feature type="transmembrane region" description="Helical" evidence="6">
    <location>
        <begin position="142"/>
        <end position="161"/>
    </location>
</feature>
<dbReference type="SUPFAM" id="SSF48317">
    <property type="entry name" value="Acid phosphatase/Vanadium-dependent haloperoxidase"/>
    <property type="match status" value="1"/>
</dbReference>
<protein>
    <recommendedName>
        <fullName evidence="7">Phosphatidic acid phosphatase type 2/haloperoxidase domain-containing protein</fullName>
    </recommendedName>
</protein>
<dbReference type="GO" id="GO:0016020">
    <property type="term" value="C:membrane"/>
    <property type="evidence" value="ECO:0007669"/>
    <property type="project" value="UniProtKB-SubCell"/>
</dbReference>
<evidence type="ECO:0000313" key="8">
    <source>
        <dbReference type="EMBL" id="TGZ81712.1"/>
    </source>
</evidence>
<gene>
    <name evidence="8" type="ORF">EX30DRAFT_318855</name>
</gene>
<feature type="domain" description="Phosphatidic acid phosphatase type 2/haloperoxidase" evidence="7">
    <location>
        <begin position="67"/>
        <end position="219"/>
    </location>
</feature>
<evidence type="ECO:0000256" key="6">
    <source>
        <dbReference type="SAM" id="Phobius"/>
    </source>
</evidence>
<comment type="subcellular location">
    <subcellularLocation>
        <location evidence="1">Membrane</location>
        <topology evidence="1">Multi-pass membrane protein</topology>
    </subcellularLocation>
</comment>
<dbReference type="EMBL" id="ML220118">
    <property type="protein sequence ID" value="TGZ81712.1"/>
    <property type="molecule type" value="Genomic_DNA"/>
</dbReference>
<comment type="similarity">
    <text evidence="2">Belongs to the PA-phosphatase related phosphoesterase family.</text>
</comment>
<keyword evidence="9" id="KW-1185">Reference proteome</keyword>
<proteinExistence type="inferred from homology"/>
<dbReference type="AlphaFoldDB" id="A0A4S2MY85"/>
<feature type="transmembrane region" description="Helical" evidence="6">
    <location>
        <begin position="201"/>
        <end position="222"/>
    </location>
</feature>
<feature type="transmembrane region" description="Helical" evidence="6">
    <location>
        <begin position="62"/>
        <end position="86"/>
    </location>
</feature>
<dbReference type="SMART" id="SM00014">
    <property type="entry name" value="acidPPc"/>
    <property type="match status" value="1"/>
</dbReference>
<dbReference type="InterPro" id="IPR043216">
    <property type="entry name" value="PAP-like"/>
</dbReference>
<dbReference type="GO" id="GO:0006644">
    <property type="term" value="P:phospholipid metabolic process"/>
    <property type="evidence" value="ECO:0007669"/>
    <property type="project" value="InterPro"/>
</dbReference>
<evidence type="ECO:0000256" key="1">
    <source>
        <dbReference type="ARBA" id="ARBA00004141"/>
    </source>
</evidence>
<evidence type="ECO:0000256" key="2">
    <source>
        <dbReference type="ARBA" id="ARBA00008816"/>
    </source>
</evidence>